<name>A0A9Q0MT52_9DIPT</name>
<evidence type="ECO:0000313" key="2">
    <source>
        <dbReference type="Proteomes" id="UP001151699"/>
    </source>
</evidence>
<reference evidence="1" key="1">
    <citation type="submission" date="2022-07" db="EMBL/GenBank/DDBJ databases">
        <authorList>
            <person name="Trinca V."/>
            <person name="Uliana J.V.C."/>
            <person name="Torres T.T."/>
            <person name="Ward R.J."/>
            <person name="Monesi N."/>
        </authorList>
    </citation>
    <scope>NUCLEOTIDE SEQUENCE</scope>
    <source>
        <strain evidence="1">HSMRA1968</strain>
        <tissue evidence="1">Whole embryos</tissue>
    </source>
</reference>
<gene>
    <name evidence="1" type="ORF">Bhyg_15221</name>
</gene>
<sequence>MHKIDFELILCIISNINDYNLRKRSYESNLLSSLATDLDLMLNDLRSTPPRFIQPRTSISIVSHLGREIF</sequence>
<dbReference type="AlphaFoldDB" id="A0A9Q0MT52"/>
<organism evidence="1 2">
    <name type="scientific">Pseudolycoriella hygida</name>
    <dbReference type="NCBI Taxonomy" id="35572"/>
    <lineage>
        <taxon>Eukaryota</taxon>
        <taxon>Metazoa</taxon>
        <taxon>Ecdysozoa</taxon>
        <taxon>Arthropoda</taxon>
        <taxon>Hexapoda</taxon>
        <taxon>Insecta</taxon>
        <taxon>Pterygota</taxon>
        <taxon>Neoptera</taxon>
        <taxon>Endopterygota</taxon>
        <taxon>Diptera</taxon>
        <taxon>Nematocera</taxon>
        <taxon>Sciaroidea</taxon>
        <taxon>Sciaridae</taxon>
        <taxon>Pseudolycoriella</taxon>
    </lineage>
</organism>
<dbReference type="OrthoDB" id="10620575at2759"/>
<proteinExistence type="predicted"/>
<keyword evidence="2" id="KW-1185">Reference proteome</keyword>
<comment type="caution">
    <text evidence="1">The sequence shown here is derived from an EMBL/GenBank/DDBJ whole genome shotgun (WGS) entry which is preliminary data.</text>
</comment>
<dbReference type="EMBL" id="WJQU01000004">
    <property type="protein sequence ID" value="KAJ6636630.1"/>
    <property type="molecule type" value="Genomic_DNA"/>
</dbReference>
<evidence type="ECO:0000313" key="1">
    <source>
        <dbReference type="EMBL" id="KAJ6636630.1"/>
    </source>
</evidence>
<protein>
    <submittedName>
        <fullName evidence="1">Uncharacterized protein</fullName>
    </submittedName>
</protein>
<accession>A0A9Q0MT52</accession>
<dbReference type="Proteomes" id="UP001151699">
    <property type="component" value="Chromosome C"/>
</dbReference>